<keyword evidence="2" id="KW-1185">Reference proteome</keyword>
<organism evidence="1 2">
    <name type="scientific">Erwinia phage vB_EamM_Deimos-Minion</name>
    <dbReference type="NCBI Taxonomy" id="1815986"/>
    <lineage>
        <taxon>Viruses</taxon>
        <taxon>Duplodnaviria</taxon>
        <taxon>Heunggongvirae</taxon>
        <taxon>Uroviricota</taxon>
        <taxon>Caudoviricetes</taxon>
        <taxon>Chimalliviridae</taxon>
        <taxon>Agricanvirus</taxon>
        <taxon>Agricanvirus deimos</taxon>
    </lineage>
</organism>
<reference evidence="2" key="1">
    <citation type="submission" date="2016-03" db="EMBL/GenBank/DDBJ databases">
        <authorList>
            <person name="Sharma R."/>
            <person name="Jensen G.L."/>
            <person name="Kruger J.L."/>
            <person name="Esplin I.N.D."/>
            <person name="Jarvis T.M."/>
            <person name="Merrill B.D."/>
            <person name="Schoenhals J."/>
            <person name="Breakwell D.P."/>
            <person name="Hope S."/>
            <person name="Grose J.H."/>
        </authorList>
    </citation>
    <scope>NUCLEOTIDE SEQUENCE [LARGE SCALE GENOMIC DNA]</scope>
</reference>
<evidence type="ECO:0000313" key="2">
    <source>
        <dbReference type="Proteomes" id="UP000224360"/>
    </source>
</evidence>
<sequence length="1163" mass="126822">MNTPILTKYKFDPTGKDPENLIGGERHTVAAGPKNKIIAVFEGPFFSASAKVRLLDGSYLEPWVDFQPVHHFPEASKRTGKSCTCFIKILNESVNGDVFIEYQVVGGEFTFNSITLENLLWAIINDERSVLWDNVNNRPATYPPSYHTHDIFNDTYGWDDRIAFSNWISDYLILGGERLNYEGFTNKVNVVLDEITTIQANILAQVAEHEADHTNPHADTAKALGYNKLQNLATANEVQALEGQRTDLRLTVKTAESILADAVKGYSVNLIHQGIIPVSRFGNLNFLQPGIIGSFEGASMVDAHDHYAQVVENDGTYIRLRPGTNGESIALYYDYATNIHRNINTFTITNTNNKYAPAGLDQAYIPARLFDCQGDVIAGIMYNKAALPATSDYKYWIALTNGTLDSTKHNCAQIGNAFFTMDDGSTQGFSPSWTQLCMVGSRIYVIHQNPNVATTMEVGGAISGNAIPQIYLGYINVADIVAGGSVTFTQITGWTTTFLGQARAAARSMQICDQVIGRSNQHVLVRYDGNQYVRAQYRSWPGGYGKMVANSDGTLTMLVDFTINVDGRNNSNISVYPIRFIIDVNAKTARPADNMNPFTVVDDTASTLKMTVVTNGSNLNYFKLRGVNDGTAALSGDYHGSRLITKKGFSICTSRQQASNVGMRIDIQQIPNFVDIDTYWRNPAAYTNLLFRTIGDGTSYGSEAKGNLRCPILFPNNRLGFWAFDGTNTFFASQPLVGNGDFVYKLIGLGTVPGFQPSNDRVRATVARPEREIITEINGNSVVTHCRAISDDAPTGAANIDSSLNTSGSISTDVNYLRAQGQRVLNQLGITATKFRCILFVPTDGGMSLMLKIVGFTPAQANGITDMITVIATVTYNGARDGVLAGWTANLDDIVSKPQSVGTTDISRILTTFGLLTYKVGGEYIIAMGGFYCPYTVGPANNLPLVYMKMTNGRLSGNPSNMYLVSPYVDLLSNTPFALPGKGLFVTYSDNNYTVPVTPSAQSAVGPCAIVLAAQGENFDTIRQWTIPGNGTSVLISQTVEQGWILYFAEEIPVILNGREYTLPITSIDLRNVKANPASTTFFVYIEAVDATTAKYTISATELAAATTRMFIGTVATNTSQINTINVTKRSGLNKYQISAVKAGSSIPVSTGLPFQRGNWSQE</sequence>
<dbReference type="EMBL" id="KU886225">
    <property type="protein sequence ID" value="ANH52117.1"/>
    <property type="molecule type" value="Genomic_DNA"/>
</dbReference>
<accession>A0A173GEN7</accession>
<evidence type="ECO:0000313" key="1">
    <source>
        <dbReference type="EMBL" id="ANH52117.1"/>
    </source>
</evidence>
<proteinExistence type="predicted"/>
<gene>
    <name evidence="1" type="ORF">DM_19</name>
</gene>
<protein>
    <submittedName>
        <fullName evidence="1">Putative virion structural protein</fullName>
    </submittedName>
</protein>
<name>A0A173GEN7_9CAUD</name>
<dbReference type="Proteomes" id="UP000224360">
    <property type="component" value="Segment"/>
</dbReference>